<protein>
    <submittedName>
        <fullName evidence="1">Flagellar operon protein</fullName>
    </submittedName>
</protein>
<dbReference type="Proteomes" id="UP001296943">
    <property type="component" value="Unassembled WGS sequence"/>
</dbReference>
<proteinExistence type="predicted"/>
<comment type="caution">
    <text evidence="1">The sequence shown here is derived from an EMBL/GenBank/DDBJ whole genome shotgun (WGS) entry which is preliminary data.</text>
</comment>
<keyword evidence="1" id="KW-0966">Cell projection</keyword>
<accession>A0ABS2N109</accession>
<reference evidence="1 2" key="1">
    <citation type="submission" date="2021-01" db="EMBL/GenBank/DDBJ databases">
        <title>Genomic Encyclopedia of Type Strains, Phase IV (KMG-IV): sequencing the most valuable type-strain genomes for metagenomic binning, comparative biology and taxonomic classification.</title>
        <authorList>
            <person name="Goeker M."/>
        </authorList>
    </citation>
    <scope>NUCLEOTIDE SEQUENCE [LARGE SCALE GENOMIC DNA]</scope>
    <source>
        <strain evidence="1 2">DSM 23711</strain>
    </source>
</reference>
<dbReference type="RefSeq" id="WP_204499770.1">
    <property type="nucleotide sequence ID" value="NZ_JAFBDR010000011.1"/>
</dbReference>
<dbReference type="NCBIfam" id="TIGR02530">
    <property type="entry name" value="flg_new"/>
    <property type="match status" value="1"/>
</dbReference>
<dbReference type="EMBL" id="JAFBDR010000011">
    <property type="protein sequence ID" value="MBM7571826.1"/>
    <property type="molecule type" value="Genomic_DNA"/>
</dbReference>
<gene>
    <name evidence="1" type="ORF">JOC48_002327</name>
</gene>
<evidence type="ECO:0000313" key="2">
    <source>
        <dbReference type="Proteomes" id="UP001296943"/>
    </source>
</evidence>
<keyword evidence="2" id="KW-1185">Reference proteome</keyword>
<name>A0ABS2N109_9BACI</name>
<keyword evidence="1" id="KW-0282">Flagellum</keyword>
<dbReference type="InterPro" id="IPR013367">
    <property type="entry name" value="Flagellar_put"/>
</dbReference>
<dbReference type="Pfam" id="PF12611">
    <property type="entry name" value="Flagellar_put"/>
    <property type="match status" value="1"/>
</dbReference>
<evidence type="ECO:0000313" key="1">
    <source>
        <dbReference type="EMBL" id="MBM7571826.1"/>
    </source>
</evidence>
<organism evidence="1 2">
    <name type="scientific">Aquibacillus albus</name>
    <dbReference type="NCBI Taxonomy" id="1168171"/>
    <lineage>
        <taxon>Bacteria</taxon>
        <taxon>Bacillati</taxon>
        <taxon>Bacillota</taxon>
        <taxon>Bacilli</taxon>
        <taxon>Bacillales</taxon>
        <taxon>Bacillaceae</taxon>
        <taxon>Aquibacillus</taxon>
    </lineage>
</organism>
<sequence length="123" mass="13893">MDHRIQHLHQQALLPKIKKPNSNTTQTTSFQEVFKDAQRIQLSKHAKERLTQRNIQLDASQWEKISQKIEEAKQKGVTDSLVLTNSAALLVSTKNNVVVTAMDLKEASSKIFTNINGTIVIDE</sequence>
<keyword evidence="1" id="KW-0969">Cilium</keyword>